<comment type="catalytic activity">
    <reaction evidence="17 18">
        <text>a ubiquinone + NADH + 5 H(+)(in) = a ubiquinol + NAD(+) + 4 H(+)(out)</text>
        <dbReference type="Rhea" id="RHEA:29091"/>
        <dbReference type="Rhea" id="RHEA-COMP:9565"/>
        <dbReference type="Rhea" id="RHEA-COMP:9566"/>
        <dbReference type="ChEBI" id="CHEBI:15378"/>
        <dbReference type="ChEBI" id="CHEBI:16389"/>
        <dbReference type="ChEBI" id="CHEBI:17976"/>
        <dbReference type="ChEBI" id="CHEBI:57540"/>
        <dbReference type="ChEBI" id="CHEBI:57945"/>
        <dbReference type="EC" id="7.1.1.2"/>
    </reaction>
</comment>
<accession>A0A068W911</accession>
<keyword evidence="12 18" id="KW-1133">Transmembrane helix</keyword>
<sequence>MPFSPYKSMFLSLILTGAILSISATSWASAWIGLELNLMSFIPLISSKTNLLSSEATLKYFLIQALGSAVIIFSAAVSFMIPHFFLLTISLALFLKMGSAPFHFWFPQIMEGLNWLHSTLLMTIQKLAPMFLVSYLTSDPLCLISISIVAICSALIGAISGLNQISLRKILAFSSINHMSWMLFSMLVNETTWSLYFLFYSLITTSLTILFYTIQAFYLSDLMNFQSSLPLKVISMFSLFSLGGMPPFSGFIPKWIVAQEMITNSYFHTLTLLLFCSLITLYFYLRLSISILSLTPPQNKCMKVWEPKSSFFFILGSFWNFFGIFAVTPFLLF</sequence>
<evidence type="ECO:0000256" key="15">
    <source>
        <dbReference type="ARBA" id="ARBA00023128"/>
    </source>
</evidence>
<evidence type="ECO:0000256" key="6">
    <source>
        <dbReference type="ARBA" id="ARBA00022448"/>
    </source>
</evidence>
<evidence type="ECO:0000256" key="2">
    <source>
        <dbReference type="ARBA" id="ARBA00004448"/>
    </source>
</evidence>
<evidence type="ECO:0000256" key="9">
    <source>
        <dbReference type="ARBA" id="ARBA00022792"/>
    </source>
</evidence>
<gene>
    <name evidence="20" type="primary">nad2</name>
</gene>
<geneLocation type="mitochondrion" evidence="20"/>
<evidence type="ECO:0000256" key="7">
    <source>
        <dbReference type="ARBA" id="ARBA00022660"/>
    </source>
</evidence>
<evidence type="ECO:0000256" key="1">
    <source>
        <dbReference type="ARBA" id="ARBA00003257"/>
    </source>
</evidence>
<name>A0A068W911_9EUCA</name>
<feature type="transmembrane region" description="Helical" evidence="18">
    <location>
        <begin position="231"/>
        <end position="253"/>
    </location>
</feature>
<dbReference type="GO" id="GO:0008137">
    <property type="term" value="F:NADH dehydrogenase (ubiquinone) activity"/>
    <property type="evidence" value="ECO:0007669"/>
    <property type="project" value="UniProtKB-EC"/>
</dbReference>
<keyword evidence="9 18" id="KW-0999">Mitochondrion inner membrane</keyword>
<dbReference type="InterPro" id="IPR001750">
    <property type="entry name" value="ND/Mrp_TM"/>
</dbReference>
<dbReference type="Pfam" id="PF00361">
    <property type="entry name" value="Proton_antipo_M"/>
    <property type="match status" value="2"/>
</dbReference>
<evidence type="ECO:0000256" key="13">
    <source>
        <dbReference type="ARBA" id="ARBA00023027"/>
    </source>
</evidence>
<dbReference type="PANTHER" id="PTHR46552">
    <property type="entry name" value="NADH-UBIQUINONE OXIDOREDUCTASE CHAIN 2"/>
    <property type="match status" value="1"/>
</dbReference>
<evidence type="ECO:0000313" key="20">
    <source>
        <dbReference type="EMBL" id="CDR98481.1"/>
    </source>
</evidence>
<feature type="transmembrane region" description="Helical" evidence="18">
    <location>
        <begin position="310"/>
        <end position="332"/>
    </location>
</feature>
<dbReference type="EMBL" id="LK391949">
    <property type="protein sequence ID" value="CDR98481.1"/>
    <property type="molecule type" value="Genomic_DNA"/>
</dbReference>
<evidence type="ECO:0000256" key="5">
    <source>
        <dbReference type="ARBA" id="ARBA00021008"/>
    </source>
</evidence>
<keyword evidence="13 18" id="KW-0520">NAD</keyword>
<comment type="subcellular location">
    <subcellularLocation>
        <location evidence="2 18">Mitochondrion inner membrane</location>
        <topology evidence="2 18">Multi-pass membrane protein</topology>
    </subcellularLocation>
</comment>
<feature type="transmembrane region" description="Helical" evidence="18">
    <location>
        <begin position="143"/>
        <end position="163"/>
    </location>
</feature>
<dbReference type="InterPro" id="IPR003917">
    <property type="entry name" value="NADH_UbQ_OxRdtase_chain2"/>
</dbReference>
<keyword evidence="16 18" id="KW-0472">Membrane</keyword>
<reference evidence="20" key="2">
    <citation type="submission" date="2014-06" db="EMBL/GenBank/DDBJ databases">
        <title>Complete mitochondrial genome of Engaeus quadrimanus.</title>
        <authorList>
            <person name="Gan H.M."/>
            <person name="Tan M.H."/>
            <person name="Austin C.M."/>
        </authorList>
    </citation>
    <scope>NUCLEOTIDE SEQUENCE</scope>
    <source>
        <strain evidence="20">MBS270</strain>
    </source>
</reference>
<evidence type="ECO:0000259" key="19">
    <source>
        <dbReference type="Pfam" id="PF00361"/>
    </source>
</evidence>
<evidence type="ECO:0000256" key="14">
    <source>
        <dbReference type="ARBA" id="ARBA00023075"/>
    </source>
</evidence>
<feature type="transmembrane region" description="Helical" evidence="18">
    <location>
        <begin position="61"/>
        <end position="94"/>
    </location>
</feature>
<dbReference type="EC" id="7.1.1.2" evidence="4 18"/>
<dbReference type="GO" id="GO:0006120">
    <property type="term" value="P:mitochondrial electron transport, NADH to ubiquinone"/>
    <property type="evidence" value="ECO:0007669"/>
    <property type="project" value="InterPro"/>
</dbReference>
<dbReference type="PRINTS" id="PR01436">
    <property type="entry name" value="NADHDHGNASE2"/>
</dbReference>
<comment type="similarity">
    <text evidence="3 18">Belongs to the complex I subunit 2 family.</text>
</comment>
<keyword evidence="15 18" id="KW-0496">Mitochondrion</keyword>
<evidence type="ECO:0000256" key="17">
    <source>
        <dbReference type="ARBA" id="ARBA00049551"/>
    </source>
</evidence>
<reference evidence="20" key="1">
    <citation type="submission" date="2014-05" db="EMBL/GenBank/DDBJ databases">
        <authorList>
            <person name="Gan H."/>
        </authorList>
    </citation>
    <scope>NUCLEOTIDE SEQUENCE</scope>
    <source>
        <strain evidence="20">MBS270</strain>
    </source>
</reference>
<evidence type="ECO:0000256" key="12">
    <source>
        <dbReference type="ARBA" id="ARBA00022989"/>
    </source>
</evidence>
<keyword evidence="8 18" id="KW-0812">Transmembrane</keyword>
<protein>
    <recommendedName>
        <fullName evidence="5 18">NADH-ubiquinone oxidoreductase chain 2</fullName>
        <ecNumber evidence="4 18">7.1.1.2</ecNumber>
    </recommendedName>
</protein>
<evidence type="ECO:0000256" key="10">
    <source>
        <dbReference type="ARBA" id="ARBA00022967"/>
    </source>
</evidence>
<evidence type="ECO:0000256" key="11">
    <source>
        <dbReference type="ARBA" id="ARBA00022982"/>
    </source>
</evidence>
<dbReference type="AlphaFoldDB" id="A0A068W911"/>
<keyword evidence="7 18" id="KW-0679">Respiratory chain</keyword>
<feature type="transmembrane region" description="Helical" evidence="18">
    <location>
        <begin position="194"/>
        <end position="219"/>
    </location>
</feature>
<keyword evidence="11 18" id="KW-0249">Electron transport</keyword>
<organism evidence="20">
    <name type="scientific">Engaeus quadrimanus</name>
    <dbReference type="NCBI Taxonomy" id="219698"/>
    <lineage>
        <taxon>Eukaryota</taxon>
        <taxon>Metazoa</taxon>
        <taxon>Ecdysozoa</taxon>
        <taxon>Arthropoda</taxon>
        <taxon>Crustacea</taxon>
        <taxon>Multicrustacea</taxon>
        <taxon>Malacostraca</taxon>
        <taxon>Eumalacostraca</taxon>
        <taxon>Eucarida</taxon>
        <taxon>Decapoda</taxon>
        <taxon>Pleocyemata</taxon>
        <taxon>Astacidea</taxon>
        <taxon>Parastacoidea</taxon>
        <taxon>Parastacidae</taxon>
        <taxon>Engaeus</taxon>
    </lineage>
</organism>
<evidence type="ECO:0000256" key="3">
    <source>
        <dbReference type="ARBA" id="ARBA00007012"/>
    </source>
</evidence>
<proteinExistence type="inferred from homology"/>
<keyword evidence="6" id="KW-0813">Transport</keyword>
<keyword evidence="14 18" id="KW-0830">Ubiquinone</keyword>
<dbReference type="GO" id="GO:0005743">
    <property type="term" value="C:mitochondrial inner membrane"/>
    <property type="evidence" value="ECO:0007669"/>
    <property type="project" value="UniProtKB-SubCell"/>
</dbReference>
<feature type="domain" description="NADH:quinone oxidoreductase/Mrp antiporter transmembrane" evidence="19">
    <location>
        <begin position="84"/>
        <end position="280"/>
    </location>
</feature>
<comment type="function">
    <text evidence="18">Core subunit of the mitochondrial membrane respiratory chain NADH dehydrogenase (Complex I) which catalyzes electron transfer from NADH through the respiratory chain, using ubiquinone as an electron acceptor. Essential for the catalytic activity and assembly of complex I.</text>
</comment>
<dbReference type="PANTHER" id="PTHR46552:SF1">
    <property type="entry name" value="NADH-UBIQUINONE OXIDOREDUCTASE CHAIN 2"/>
    <property type="match status" value="1"/>
</dbReference>
<comment type="function">
    <text evidence="1">Core subunit of the mitochondrial membrane respiratory chain NADH dehydrogenase (Complex I) that is believed to belong to the minimal assembly required for catalysis. Complex I functions in the transfer of electrons from NADH to the respiratory chain. The immediate electron acceptor for the enzyme is believed to be ubiquinone.</text>
</comment>
<evidence type="ECO:0000256" key="4">
    <source>
        <dbReference type="ARBA" id="ARBA00012944"/>
    </source>
</evidence>
<feature type="domain" description="NADH:quinone oxidoreductase/Mrp antiporter transmembrane" evidence="19">
    <location>
        <begin position="24"/>
        <end position="79"/>
    </location>
</feature>
<evidence type="ECO:0000256" key="16">
    <source>
        <dbReference type="ARBA" id="ARBA00023136"/>
    </source>
</evidence>
<evidence type="ECO:0000256" key="8">
    <source>
        <dbReference type="ARBA" id="ARBA00022692"/>
    </source>
</evidence>
<feature type="transmembrane region" description="Helical" evidence="18">
    <location>
        <begin position="265"/>
        <end position="285"/>
    </location>
</feature>
<evidence type="ECO:0000256" key="18">
    <source>
        <dbReference type="RuleBase" id="RU003403"/>
    </source>
</evidence>
<keyword evidence="10 18" id="KW-1278">Translocase</keyword>
<dbReference type="InterPro" id="IPR050175">
    <property type="entry name" value="Complex_I_Subunit_2"/>
</dbReference>